<evidence type="ECO:0000256" key="1">
    <source>
        <dbReference type="SAM" id="Phobius"/>
    </source>
</evidence>
<keyword evidence="3" id="KW-1185">Reference proteome</keyword>
<keyword evidence="1" id="KW-0472">Membrane</keyword>
<dbReference type="eggNOG" id="ENOG502TH1E">
    <property type="taxonomic scope" value="Eukaryota"/>
</dbReference>
<feature type="transmembrane region" description="Helical" evidence="1">
    <location>
        <begin position="6"/>
        <end position="26"/>
    </location>
</feature>
<evidence type="ECO:0000313" key="2">
    <source>
        <dbReference type="EMBL" id="CAR98996.1"/>
    </source>
</evidence>
<keyword evidence="1" id="KW-0812">Transmembrane</keyword>
<dbReference type="PANTHER" id="PTHR45830:SF14">
    <property type="entry name" value="SERPENTINE RECEPTOR, CLASS T"/>
    <property type="match status" value="1"/>
</dbReference>
<dbReference type="InParanoid" id="B6IGG6"/>
<dbReference type="HOGENOM" id="CLU_069212_0_0_1"/>
<organism evidence="2 3">
    <name type="scientific">Caenorhabditis briggsae</name>
    <dbReference type="NCBI Taxonomy" id="6238"/>
    <lineage>
        <taxon>Eukaryota</taxon>
        <taxon>Metazoa</taxon>
        <taxon>Ecdysozoa</taxon>
        <taxon>Nematoda</taxon>
        <taxon>Chromadorea</taxon>
        <taxon>Rhabditida</taxon>
        <taxon>Rhabditina</taxon>
        <taxon>Rhabditomorpha</taxon>
        <taxon>Rhabditoidea</taxon>
        <taxon>Rhabditidae</taxon>
        <taxon>Peloderinae</taxon>
        <taxon>Caenorhabditis</taxon>
    </lineage>
</organism>
<keyword evidence="1" id="KW-1133">Transmembrane helix</keyword>
<evidence type="ECO:0000313" key="3">
    <source>
        <dbReference type="Proteomes" id="UP000008549"/>
    </source>
</evidence>
<dbReference type="Proteomes" id="UP000008549">
    <property type="component" value="Unassembled WGS sequence"/>
</dbReference>
<reference evidence="2 3" key="1">
    <citation type="journal article" date="2003" name="PLoS Biol.">
        <title>The genome sequence of Caenorhabditis briggsae: a platform for comparative genomics.</title>
        <authorList>
            <person name="Stein L.D."/>
            <person name="Bao Z."/>
            <person name="Blasiar D."/>
            <person name="Blumenthal T."/>
            <person name="Brent M.R."/>
            <person name="Chen N."/>
            <person name="Chinwalla A."/>
            <person name="Clarke L."/>
            <person name="Clee C."/>
            <person name="Coghlan A."/>
            <person name="Coulson A."/>
            <person name="D'Eustachio P."/>
            <person name="Fitch D.H."/>
            <person name="Fulton L.A."/>
            <person name="Fulton R.E."/>
            <person name="Griffiths-Jones S."/>
            <person name="Harris T.W."/>
            <person name="Hillier L.W."/>
            <person name="Kamath R."/>
            <person name="Kuwabara P.E."/>
            <person name="Mardis E.R."/>
            <person name="Marra M.A."/>
            <person name="Miner T.L."/>
            <person name="Minx P."/>
            <person name="Mullikin J.C."/>
            <person name="Plumb R.W."/>
            <person name="Rogers J."/>
            <person name="Schein J.E."/>
            <person name="Sohrmann M."/>
            <person name="Spieth J."/>
            <person name="Stajich J.E."/>
            <person name="Wei C."/>
            <person name="Willey D."/>
            <person name="Wilson R.K."/>
            <person name="Durbin R."/>
            <person name="Waterston R.H."/>
        </authorList>
    </citation>
    <scope>NUCLEOTIDE SEQUENCE [LARGE SCALE GENOMIC DNA]</scope>
    <source>
        <strain evidence="2 3">AF16</strain>
    </source>
</reference>
<dbReference type="CTD" id="68918819"/>
<dbReference type="RefSeq" id="XP_045098563.1">
    <property type="nucleotide sequence ID" value="XM_045237245.1"/>
</dbReference>
<dbReference type="EMBL" id="HE601320">
    <property type="protein sequence ID" value="CAR98996.1"/>
    <property type="molecule type" value="Genomic_DNA"/>
</dbReference>
<feature type="transmembrane region" description="Helical" evidence="1">
    <location>
        <begin position="242"/>
        <end position="261"/>
    </location>
</feature>
<feature type="transmembrane region" description="Helical" evidence="1">
    <location>
        <begin position="168"/>
        <end position="190"/>
    </location>
</feature>
<reference evidence="2 3" key="2">
    <citation type="journal article" date="2011" name="PLoS Genet.">
        <title>Caenorhabditis briggsae recombinant inbred line genotypes reveal inter-strain incompatibility and the evolution of recombination.</title>
        <authorList>
            <person name="Ross J.A."/>
            <person name="Koboldt D.C."/>
            <person name="Staisch J.E."/>
            <person name="Chamberlin H.M."/>
            <person name="Gupta B.P."/>
            <person name="Miller R.D."/>
            <person name="Baird S.E."/>
            <person name="Haag E.S."/>
        </authorList>
    </citation>
    <scope>NUCLEOTIDE SEQUENCE [LARGE SCALE GENOMIC DNA]</scope>
    <source>
        <strain evidence="2 3">AF16</strain>
    </source>
</reference>
<feature type="transmembrane region" description="Helical" evidence="1">
    <location>
        <begin position="108"/>
        <end position="130"/>
    </location>
</feature>
<dbReference type="PANTHER" id="PTHR45830">
    <property type="entry name" value="SERPENTINE RECEPTOR, CLASS I"/>
    <property type="match status" value="1"/>
</dbReference>
<dbReference type="WormBase" id="CBG27366">
    <property type="protein sequence ID" value="CBP48612"/>
    <property type="gene ID" value="WBGene00088780"/>
</dbReference>
<proteinExistence type="predicted"/>
<evidence type="ECO:0000313" key="4">
    <source>
        <dbReference type="WormBase" id="CBG27366"/>
    </source>
</evidence>
<name>B6IGG6_CAEBR</name>
<feature type="transmembrane region" description="Helical" evidence="1">
    <location>
        <begin position="211"/>
        <end position="230"/>
    </location>
</feature>
<protein>
    <submittedName>
        <fullName evidence="2">Protein CBG27366</fullName>
    </submittedName>
</protein>
<feature type="transmembrane region" description="Helical" evidence="1">
    <location>
        <begin position="38"/>
        <end position="57"/>
    </location>
</feature>
<sequence length="297" mass="33866">MTQIIVMSFVNMVSAIVNAVMFYVTLRSSKNESTTYRIVSFAHNFSLFLAQLYWGLIMNPIPLLPLPGIQSIGILRGIISTFMILMTWIFLFSVSIIMMYFRDSTYSIIFFIIFAFVFFPLLSRTLPFYVSEEAMRNHLKTYYPNCLSLSDHDGFFVFVNTCQTTKGVFVVLVSLLSGAVLYLIVYAIIIHEIKMQSYAWNVNKTKNHIKNCVRFSFLAIAPAIVLRNTFLPPEKNTITITLFGNAMFTAAPIPCAIVILAQNSTYMNFLKSKMFFYNRRIPATANISSAFRSTTVL</sequence>
<dbReference type="OMA" id="FVFVNTC"/>
<dbReference type="KEGG" id="cbr:CBG_27366"/>
<gene>
    <name evidence="2 4" type="ORF">CBG27366</name>
    <name evidence="2" type="ORF">CBG_27366</name>
</gene>
<dbReference type="GeneID" id="68918819"/>
<feature type="transmembrane region" description="Helical" evidence="1">
    <location>
        <begin position="77"/>
        <end position="101"/>
    </location>
</feature>
<accession>B6IGG6</accession>
<dbReference type="AlphaFoldDB" id="B6IGG6"/>